<evidence type="ECO:0000313" key="2">
    <source>
        <dbReference type="Proteomes" id="UP000827092"/>
    </source>
</evidence>
<gene>
    <name evidence="1" type="ORF">JTE90_009823</name>
</gene>
<proteinExistence type="predicted"/>
<accession>A0AAV6UDE3</accession>
<organism evidence="1 2">
    <name type="scientific">Oedothorax gibbosus</name>
    <dbReference type="NCBI Taxonomy" id="931172"/>
    <lineage>
        <taxon>Eukaryota</taxon>
        <taxon>Metazoa</taxon>
        <taxon>Ecdysozoa</taxon>
        <taxon>Arthropoda</taxon>
        <taxon>Chelicerata</taxon>
        <taxon>Arachnida</taxon>
        <taxon>Araneae</taxon>
        <taxon>Araneomorphae</taxon>
        <taxon>Entelegynae</taxon>
        <taxon>Araneoidea</taxon>
        <taxon>Linyphiidae</taxon>
        <taxon>Erigoninae</taxon>
        <taxon>Oedothorax</taxon>
    </lineage>
</organism>
<dbReference type="EMBL" id="JAFNEN010000502">
    <property type="protein sequence ID" value="KAG8181661.1"/>
    <property type="molecule type" value="Genomic_DNA"/>
</dbReference>
<name>A0AAV6UDE3_9ARAC</name>
<keyword evidence="2" id="KW-1185">Reference proteome</keyword>
<protein>
    <submittedName>
        <fullName evidence="1">Uncharacterized protein</fullName>
    </submittedName>
</protein>
<dbReference type="AlphaFoldDB" id="A0AAV6UDE3"/>
<dbReference type="Proteomes" id="UP000827092">
    <property type="component" value="Unassembled WGS sequence"/>
</dbReference>
<comment type="caution">
    <text evidence="1">The sequence shown here is derived from an EMBL/GenBank/DDBJ whole genome shotgun (WGS) entry which is preliminary data.</text>
</comment>
<sequence length="127" mass="14175">MADLRVNGYCNESWILIYIQEKSNGYLLGNSCTLFVVFLKLDRSTSSHFPPGTLASSKTMGGKEGLKLPQGLVHQKSPLCATQEESPFTASESWHTSFWRASHSFALCQYEAALRSGMIKIARNRLE</sequence>
<evidence type="ECO:0000313" key="1">
    <source>
        <dbReference type="EMBL" id="KAG8181661.1"/>
    </source>
</evidence>
<reference evidence="1 2" key="1">
    <citation type="journal article" date="2022" name="Nat. Ecol. Evol.">
        <title>A masculinizing supergene underlies an exaggerated male reproductive morph in a spider.</title>
        <authorList>
            <person name="Hendrickx F."/>
            <person name="De Corte Z."/>
            <person name="Sonet G."/>
            <person name="Van Belleghem S.M."/>
            <person name="Kostlbacher S."/>
            <person name="Vangestel C."/>
        </authorList>
    </citation>
    <scope>NUCLEOTIDE SEQUENCE [LARGE SCALE GENOMIC DNA]</scope>
    <source>
        <strain evidence="1">W744_W776</strain>
    </source>
</reference>